<comment type="caution">
    <text evidence="2">The sequence shown here is derived from an EMBL/GenBank/DDBJ whole genome shotgun (WGS) entry which is preliminary data.</text>
</comment>
<accession>A0AAV8PU10</accession>
<organism evidence="2 3">
    <name type="scientific">Ensete ventricosum</name>
    <name type="common">Abyssinian banana</name>
    <name type="synonym">Musa ensete</name>
    <dbReference type="NCBI Taxonomy" id="4639"/>
    <lineage>
        <taxon>Eukaryota</taxon>
        <taxon>Viridiplantae</taxon>
        <taxon>Streptophyta</taxon>
        <taxon>Embryophyta</taxon>
        <taxon>Tracheophyta</taxon>
        <taxon>Spermatophyta</taxon>
        <taxon>Magnoliopsida</taxon>
        <taxon>Liliopsida</taxon>
        <taxon>Zingiberales</taxon>
        <taxon>Musaceae</taxon>
        <taxon>Ensete</taxon>
    </lineage>
</organism>
<keyword evidence="1" id="KW-1133">Transmembrane helix</keyword>
<evidence type="ECO:0000313" key="2">
    <source>
        <dbReference type="EMBL" id="KAJ8458667.1"/>
    </source>
</evidence>
<proteinExistence type="predicted"/>
<dbReference type="AlphaFoldDB" id="A0AAV8PU10"/>
<gene>
    <name evidence="2" type="ORF">OPV22_031593</name>
</gene>
<evidence type="ECO:0000256" key="1">
    <source>
        <dbReference type="SAM" id="Phobius"/>
    </source>
</evidence>
<feature type="transmembrane region" description="Helical" evidence="1">
    <location>
        <begin position="59"/>
        <end position="80"/>
    </location>
</feature>
<protein>
    <submittedName>
        <fullName evidence="2">Uncharacterized protein</fullName>
    </submittedName>
</protein>
<reference evidence="2 3" key="1">
    <citation type="submission" date="2022-12" db="EMBL/GenBank/DDBJ databases">
        <title>Chromosome-scale assembly of the Ensete ventricosum genome.</title>
        <authorList>
            <person name="Dussert Y."/>
            <person name="Stocks J."/>
            <person name="Wendawek A."/>
            <person name="Woldeyes F."/>
            <person name="Nichols R.A."/>
            <person name="Borrell J.S."/>
        </authorList>
    </citation>
    <scope>NUCLEOTIDE SEQUENCE [LARGE SCALE GENOMIC DNA]</scope>
    <source>
        <strain evidence="3">cv. Maze</strain>
        <tissue evidence="2">Seeds</tissue>
    </source>
</reference>
<name>A0AAV8PU10_ENSVE</name>
<dbReference type="Proteomes" id="UP001222027">
    <property type="component" value="Unassembled WGS sequence"/>
</dbReference>
<keyword evidence="1" id="KW-0812">Transmembrane</keyword>
<dbReference type="EMBL" id="JAQQAF010000009">
    <property type="protein sequence ID" value="KAJ8458667.1"/>
    <property type="molecule type" value="Genomic_DNA"/>
</dbReference>
<evidence type="ECO:0000313" key="3">
    <source>
        <dbReference type="Proteomes" id="UP001222027"/>
    </source>
</evidence>
<keyword evidence="3" id="KW-1185">Reference proteome</keyword>
<sequence>MQRTGREPNENLVFQLKKHTYGMRLPILSSSVASRQIYITRVNLAKKTPDVAFGHWKPLYHRLGQLLLLLYLLLVTLNLVDEVMPSQAQKS</sequence>
<keyword evidence="1" id="KW-0472">Membrane</keyword>